<feature type="domain" description="EGF-like" evidence="6">
    <location>
        <begin position="1763"/>
        <end position="1793"/>
    </location>
</feature>
<name>A0ABP0NU33_9DINO</name>
<feature type="domain" description="EGF-like" evidence="6">
    <location>
        <begin position="938"/>
        <end position="985"/>
    </location>
</feature>
<proteinExistence type="predicted"/>
<feature type="domain" description="EGF-like" evidence="6">
    <location>
        <begin position="417"/>
        <end position="450"/>
    </location>
</feature>
<dbReference type="InterPro" id="IPR006212">
    <property type="entry name" value="Furin_repeat"/>
</dbReference>
<dbReference type="InterPro" id="IPR008979">
    <property type="entry name" value="Galactose-bd-like_sf"/>
</dbReference>
<feature type="domain" description="EGF-like" evidence="6">
    <location>
        <begin position="1403"/>
        <end position="1450"/>
    </location>
</feature>
<feature type="domain" description="EGF-like" evidence="6">
    <location>
        <begin position="1814"/>
        <end position="1844"/>
    </location>
</feature>
<dbReference type="PANTHER" id="PTHR46987:SF7">
    <property type="entry name" value="TNFR-CYS DOMAIN-CONTAINING PROTEIN"/>
    <property type="match status" value="1"/>
</dbReference>
<feature type="domain" description="EGF-like" evidence="6">
    <location>
        <begin position="1037"/>
        <end position="1067"/>
    </location>
</feature>
<feature type="domain" description="EGF-like" evidence="6">
    <location>
        <begin position="3"/>
        <end position="61"/>
    </location>
</feature>
<feature type="domain" description="EGF-like" evidence="6">
    <location>
        <begin position="1653"/>
        <end position="1686"/>
    </location>
</feature>
<comment type="subcellular location">
    <subcellularLocation>
        <location evidence="1">Secreted</location>
    </subcellularLocation>
</comment>
<dbReference type="SMART" id="SM00181">
    <property type="entry name" value="EGF"/>
    <property type="match status" value="15"/>
</dbReference>
<dbReference type="EMBL" id="CAXAMN010022195">
    <property type="protein sequence ID" value="CAK9067301.1"/>
    <property type="molecule type" value="Genomic_DNA"/>
</dbReference>
<dbReference type="InterPro" id="IPR051514">
    <property type="entry name" value="R-spondin"/>
</dbReference>
<dbReference type="InterPro" id="IPR043601">
    <property type="entry name" value="Rspo_Fu-CRD_dom"/>
</dbReference>
<keyword evidence="8" id="KW-1185">Reference proteome</keyword>
<gene>
    <name evidence="7" type="ORF">CCMP2556_LOCUS33069</name>
</gene>
<keyword evidence="4" id="KW-1015">Disulfide bond</keyword>
<feature type="domain" description="EGF-like" evidence="6">
    <location>
        <begin position="113"/>
        <end position="143"/>
    </location>
</feature>
<comment type="caution">
    <text evidence="7">The sequence shown here is derived from an EMBL/GenBank/DDBJ whole genome shotgun (WGS) entry which is preliminary data.</text>
</comment>
<feature type="domain" description="EGF-like" evidence="6">
    <location>
        <begin position="1554"/>
        <end position="1584"/>
    </location>
</feature>
<feature type="domain" description="EGF-like" evidence="6">
    <location>
        <begin position="325"/>
        <end position="368"/>
    </location>
</feature>
<dbReference type="Proteomes" id="UP001642484">
    <property type="component" value="Unassembled WGS sequence"/>
</dbReference>
<dbReference type="Gene3D" id="2.60.120.260">
    <property type="entry name" value="Galactose-binding domain-like"/>
    <property type="match status" value="1"/>
</dbReference>
<evidence type="ECO:0000313" key="7">
    <source>
        <dbReference type="EMBL" id="CAK9067301.1"/>
    </source>
</evidence>
<dbReference type="Gene3D" id="2.10.220.10">
    <property type="entry name" value="Hormone Receptor, Insulin-like Growth Factor Receptor 1, Chain A, domain 2"/>
    <property type="match status" value="22"/>
</dbReference>
<feature type="domain" description="EGF-like" evidence="6">
    <location>
        <begin position="1509"/>
        <end position="1553"/>
    </location>
</feature>
<feature type="domain" description="EGF-like" evidence="6">
    <location>
        <begin position="216"/>
        <end position="246"/>
    </location>
</feature>
<evidence type="ECO:0000256" key="3">
    <source>
        <dbReference type="ARBA" id="ARBA00022729"/>
    </source>
</evidence>
<dbReference type="SUPFAM" id="SSF49785">
    <property type="entry name" value="Galactose-binding domain-like"/>
    <property type="match status" value="1"/>
</dbReference>
<dbReference type="Pfam" id="PF15913">
    <property type="entry name" value="Furin-like_2"/>
    <property type="match status" value="1"/>
</dbReference>
<protein>
    <recommendedName>
        <fullName evidence="6">EGF-like domain-containing protein</fullName>
    </recommendedName>
</protein>
<accession>A0ABP0NU33</accession>
<evidence type="ECO:0000313" key="8">
    <source>
        <dbReference type="Proteomes" id="UP001642484"/>
    </source>
</evidence>
<reference evidence="7 8" key="1">
    <citation type="submission" date="2024-02" db="EMBL/GenBank/DDBJ databases">
        <authorList>
            <person name="Chen Y."/>
            <person name="Shah S."/>
            <person name="Dougan E. K."/>
            <person name="Thang M."/>
            <person name="Chan C."/>
        </authorList>
    </citation>
    <scope>NUCLEOTIDE SEQUENCE [LARGE SCALE GENOMIC DNA]</scope>
</reference>
<evidence type="ECO:0000256" key="1">
    <source>
        <dbReference type="ARBA" id="ARBA00004613"/>
    </source>
</evidence>
<feature type="domain" description="EGF-like" evidence="6">
    <location>
        <begin position="1301"/>
        <end position="1344"/>
    </location>
</feature>
<keyword evidence="5" id="KW-0325">Glycoprotein</keyword>
<sequence length="1878" mass="205296">MVKCPWLDLESNSAVGVTTPPGETCDQCTNSHYLTADHWCEDACPDGYYKNGAGKLGRRCLTCPAGISKCISPTVATECRDAKYLTTHGACVDACPDGTYPTGHSSIGRTCQVCEASCAQCTQANICLQCKNGWYLTADLWCEEGCPDGYFRKGTDNALGRSCAPCPENALKCIGPALITECRNWLYLTPDGTCAPGCPQGTYPSGLNAVGRRCESCHSDCMTCTRENQCTQCRNGKYLTPSSWCEASCPHGTYKNGTGAIGNTCDPCPGDYSACIHPTYATECKHAKFLTPDAACRDTCPQGYFQEGLGELGRHCPRCHENCKSCSAPALCTVCDNGKFLSPNMWCDDTCPDGYYRNGSGKIGNTCPACPKHASKCLNASHSIECKDSRYLTPDFTCEVDCPRGLFQKGATTTGRVCSQCPSNCTLCVNGTACRECRNNLYLTPKFLCEAECPSDHYYEPASSLKQIDWKKLPDHSCGGNELWQWSGGGDSKYGEQFVDNLVGCQLMCMARAECAAFEMRDDSNSCSFWKAEPLAPKATKGIHCFQKVGLVPKKAKATTGEVVLPAAGIASMSSSLESTLPRLCNDGLVATRCSSTWNEAAGEQHPWWQLDLGANETVVKVRVLNQPENCEALSEELTGLHCSLLGGVVGVSKRPCEKGKLCNGTVCGTLTQPGADKWYEVSCDRSEGRYVYLQLQGYRVLNFHELVAYKVSTSESCVETWQMTNIVQKGDTFIAANQNGGDAFAVAGPVSSLAFKPGQDDRSVWVGLTTNPTDEKDFENGRFVLLTAHGSILIDGAKSEMTYTTEDYLRLELKGSDLIISKNGAPIHIYDLGSSTSLHGWYAMIWFEEMGPNDAVYLENIQTTCFPLPDGVGGTCMKCPEDVSRCVNTSIALECKNDMYLRRTHDCAPQCPIGDFPTDGANGIGGYCTQCSENCKTCANASICLECKNQRYLTIDFQCSAECTKGYYEIKGDAWDNGLGGWCKSCHENCSACNSWEECTECTLYNFRTPDATCTDSCPDTYYKNGTEKTGGECLPCADNCFECVSATTCVNCNNSHFLSQSGECVEHCPDGEYEVGEEEFGRECKKCPNDFNKCLTATYASECTNNLYLTAEAQCEPFCPDGFYRAPLHGKLIGRECPRCPEDCNKCQDAGACSECKNSMYLSPDLWCEPECPTGYYKVGNGEIGNMCQKCPVSCRACVDAETCTECMDFKYLSPSRQCVETCPENTFPQGDDEAGRVCAYCEKNCHTCSTATRCLECNNSLHLDEMFNCVDACPSGYYPEGSKDRGRSCLSCPTYCSICAGPEVCLECHAFRYLNPDSTCRADCPDGFYKQGYNETRNTCPRCFHTCSKCDSADVCTECKNFTYLTPDSKCNYECPAGYWERGTEEVGGSCERCSDNCAECSSMDVCEVCHSGYFLDITSGTCKKECPDGYWEKILDRTVDIGRTCELCSWPCNKCDSDQHCTECKDSSYLTPFDTCEYTCPPGFYPQGVGEIGVTCQLCSGNCATCDTYEVCTTCKNNKFLNPDGTCQDICPDGYWQLPVSGGVGNSCPLCAENCSLCTSPTVCQECRNSTYLTHYSWCEVQCQDGYYEEGAGHFGRVCKACPGTCNKCKAENYCTECKKSTYLTSLNACEQSCPIGFYPNRDREVGGECETCPEQCSQCTSASTCSECKDGLYLTPYGFCEDTCPLGHFARDGTAGVGGTCPMCPENCYACNNAEECTVCNNNTHLTAYGQCRSECPAGYYENVTSGIDGDVHRVCLQCPGHCNTCENGLRCTECKNSLYLTAEQQCESDCGHGFFHEGFGVVGRTCQPCMEDCHKCQTSTECLECKNDKYLTPTQDCADVCPLSYYGEGDQAIGRTCEPCSKDCNRCDNREF</sequence>
<keyword evidence="3" id="KW-0732">Signal</keyword>
<evidence type="ECO:0000256" key="2">
    <source>
        <dbReference type="ARBA" id="ARBA00022525"/>
    </source>
</evidence>
<dbReference type="PANTHER" id="PTHR46987">
    <property type="entry name" value="NEUROHYPOPHYSIAL HORMONES, N-TERMINAL DOMAIN CONTAINING PROTEIN"/>
    <property type="match status" value="1"/>
</dbReference>
<evidence type="ECO:0000256" key="4">
    <source>
        <dbReference type="ARBA" id="ARBA00023157"/>
    </source>
</evidence>
<evidence type="ECO:0000259" key="6">
    <source>
        <dbReference type="SMART" id="SM00181"/>
    </source>
</evidence>
<keyword evidence="2" id="KW-0964">Secreted</keyword>
<dbReference type="InterPro" id="IPR000742">
    <property type="entry name" value="EGF"/>
</dbReference>
<organism evidence="7 8">
    <name type="scientific">Durusdinium trenchii</name>
    <dbReference type="NCBI Taxonomy" id="1381693"/>
    <lineage>
        <taxon>Eukaryota</taxon>
        <taxon>Sar</taxon>
        <taxon>Alveolata</taxon>
        <taxon>Dinophyceae</taxon>
        <taxon>Suessiales</taxon>
        <taxon>Symbiodiniaceae</taxon>
        <taxon>Durusdinium</taxon>
    </lineage>
</organism>
<evidence type="ECO:0000256" key="5">
    <source>
        <dbReference type="ARBA" id="ARBA00023180"/>
    </source>
</evidence>
<feature type="non-terminal residue" evidence="7">
    <location>
        <position position="1878"/>
    </location>
</feature>
<dbReference type="SMART" id="SM00261">
    <property type="entry name" value="FU"/>
    <property type="match status" value="26"/>
</dbReference>
<dbReference type="SUPFAM" id="SSF57184">
    <property type="entry name" value="Growth factor receptor domain"/>
    <property type="match status" value="11"/>
</dbReference>
<feature type="domain" description="EGF-like" evidence="6">
    <location>
        <begin position="1250"/>
        <end position="1293"/>
    </location>
</feature>
<dbReference type="InterPro" id="IPR009030">
    <property type="entry name" value="Growth_fac_rcpt_cys_sf"/>
</dbReference>
<dbReference type="SMART" id="SM01411">
    <property type="entry name" value="Ephrin_rec_like"/>
    <property type="match status" value="8"/>
</dbReference>